<sequence length="53" mass="6343">MWIGRDSWFAFGSKSWAHIVYLGSCSLYEPTKHAFLLEGEERWKTRLMQQNYS</sequence>
<protein>
    <submittedName>
        <fullName evidence="1">Uncharacterized protein</fullName>
    </submittedName>
</protein>
<evidence type="ECO:0000313" key="1">
    <source>
        <dbReference type="EMBL" id="SEG33000.1"/>
    </source>
</evidence>
<organism evidence="1 2">
    <name type="scientific">Bryocella elongata</name>
    <dbReference type="NCBI Taxonomy" id="863522"/>
    <lineage>
        <taxon>Bacteria</taxon>
        <taxon>Pseudomonadati</taxon>
        <taxon>Acidobacteriota</taxon>
        <taxon>Terriglobia</taxon>
        <taxon>Terriglobales</taxon>
        <taxon>Acidobacteriaceae</taxon>
        <taxon>Bryocella</taxon>
    </lineage>
</organism>
<dbReference type="Proteomes" id="UP000236728">
    <property type="component" value="Unassembled WGS sequence"/>
</dbReference>
<evidence type="ECO:0000313" key="2">
    <source>
        <dbReference type="Proteomes" id="UP000236728"/>
    </source>
</evidence>
<dbReference type="EMBL" id="FNVA01000004">
    <property type="protein sequence ID" value="SEG33000.1"/>
    <property type="molecule type" value="Genomic_DNA"/>
</dbReference>
<keyword evidence="2" id="KW-1185">Reference proteome</keyword>
<gene>
    <name evidence="1" type="ORF">SAMN05421819_2534</name>
</gene>
<reference evidence="1 2" key="1">
    <citation type="submission" date="2016-10" db="EMBL/GenBank/DDBJ databases">
        <authorList>
            <person name="de Groot N.N."/>
        </authorList>
    </citation>
    <scope>NUCLEOTIDE SEQUENCE [LARGE SCALE GENOMIC DNA]</scope>
    <source>
        <strain evidence="1 2">DSM 22489</strain>
    </source>
</reference>
<accession>A0A1H5ZAD2</accession>
<name>A0A1H5ZAD2_9BACT</name>
<dbReference type="AlphaFoldDB" id="A0A1H5ZAD2"/>
<proteinExistence type="predicted"/>